<evidence type="ECO:0000259" key="6">
    <source>
        <dbReference type="PROSITE" id="PS50850"/>
    </source>
</evidence>
<dbReference type="GO" id="GO:0016020">
    <property type="term" value="C:membrane"/>
    <property type="evidence" value="ECO:0007669"/>
    <property type="project" value="UniProtKB-SubCell"/>
</dbReference>
<gene>
    <name evidence="7" type="ORF">FJU11_12660</name>
</gene>
<evidence type="ECO:0000256" key="4">
    <source>
        <dbReference type="ARBA" id="ARBA00023136"/>
    </source>
</evidence>
<dbReference type="PANTHER" id="PTHR23514">
    <property type="entry name" value="BYPASS OF STOP CODON PROTEIN 6"/>
    <property type="match status" value="1"/>
</dbReference>
<feature type="transmembrane region" description="Helical" evidence="5">
    <location>
        <begin position="211"/>
        <end position="234"/>
    </location>
</feature>
<reference evidence="7 8" key="1">
    <citation type="submission" date="2019-06" db="EMBL/GenBank/DDBJ databases">
        <authorList>
            <person name="Li M."/>
        </authorList>
    </citation>
    <scope>NUCLEOTIDE SEQUENCE [LARGE SCALE GENOMIC DNA]</scope>
    <source>
        <strain evidence="7 8">BGMRC6574</strain>
    </source>
</reference>
<organism evidence="7 8">
    <name type="scientific">Pararhizobium mangrovi</name>
    <dbReference type="NCBI Taxonomy" id="2590452"/>
    <lineage>
        <taxon>Bacteria</taxon>
        <taxon>Pseudomonadati</taxon>
        <taxon>Pseudomonadota</taxon>
        <taxon>Alphaproteobacteria</taxon>
        <taxon>Hyphomicrobiales</taxon>
        <taxon>Rhizobiaceae</taxon>
        <taxon>Rhizobium/Agrobacterium group</taxon>
        <taxon>Pararhizobium</taxon>
    </lineage>
</organism>
<evidence type="ECO:0000256" key="1">
    <source>
        <dbReference type="ARBA" id="ARBA00004141"/>
    </source>
</evidence>
<dbReference type="EMBL" id="VHLH01000024">
    <property type="protein sequence ID" value="TPW26992.1"/>
    <property type="molecule type" value="Genomic_DNA"/>
</dbReference>
<keyword evidence="8" id="KW-1185">Reference proteome</keyword>
<feature type="transmembrane region" description="Helical" evidence="5">
    <location>
        <begin position="145"/>
        <end position="164"/>
    </location>
</feature>
<feature type="transmembrane region" description="Helical" evidence="5">
    <location>
        <begin position="21"/>
        <end position="40"/>
    </location>
</feature>
<feature type="transmembrane region" description="Helical" evidence="5">
    <location>
        <begin position="84"/>
        <end position="102"/>
    </location>
</feature>
<dbReference type="InterPro" id="IPR011701">
    <property type="entry name" value="MFS"/>
</dbReference>
<dbReference type="Pfam" id="PF07690">
    <property type="entry name" value="MFS_1"/>
    <property type="match status" value="2"/>
</dbReference>
<dbReference type="PROSITE" id="PS50850">
    <property type="entry name" value="MFS"/>
    <property type="match status" value="1"/>
</dbReference>
<dbReference type="OrthoDB" id="9810941at2"/>
<dbReference type="GO" id="GO:0022857">
    <property type="term" value="F:transmembrane transporter activity"/>
    <property type="evidence" value="ECO:0007669"/>
    <property type="project" value="InterPro"/>
</dbReference>
<feature type="transmembrane region" description="Helical" evidence="5">
    <location>
        <begin position="108"/>
        <end position="133"/>
    </location>
</feature>
<dbReference type="RefSeq" id="WP_141167435.1">
    <property type="nucleotide sequence ID" value="NZ_VHLH01000024.1"/>
</dbReference>
<feature type="transmembrane region" description="Helical" evidence="5">
    <location>
        <begin position="52"/>
        <end position="72"/>
    </location>
</feature>
<feature type="transmembrane region" description="Helical" evidence="5">
    <location>
        <begin position="365"/>
        <end position="385"/>
    </location>
</feature>
<feature type="domain" description="Major facilitator superfamily (MFS) profile" evidence="6">
    <location>
        <begin position="212"/>
        <end position="395"/>
    </location>
</feature>
<feature type="transmembrane region" description="Helical" evidence="5">
    <location>
        <begin position="334"/>
        <end position="359"/>
    </location>
</feature>
<dbReference type="InterPro" id="IPR036259">
    <property type="entry name" value="MFS_trans_sf"/>
</dbReference>
<keyword evidence="2 5" id="KW-0812">Transmembrane</keyword>
<evidence type="ECO:0000256" key="3">
    <source>
        <dbReference type="ARBA" id="ARBA00022989"/>
    </source>
</evidence>
<dbReference type="SUPFAM" id="SSF103473">
    <property type="entry name" value="MFS general substrate transporter"/>
    <property type="match status" value="1"/>
</dbReference>
<protein>
    <submittedName>
        <fullName evidence="7">MFS transporter</fullName>
    </submittedName>
</protein>
<dbReference type="Proteomes" id="UP000320314">
    <property type="component" value="Unassembled WGS sequence"/>
</dbReference>
<accession>A0A506TY49</accession>
<comment type="caution">
    <text evidence="7">The sequence shown here is derived from an EMBL/GenBank/DDBJ whole genome shotgun (WGS) entry which is preliminary data.</text>
</comment>
<dbReference type="CDD" id="cd17393">
    <property type="entry name" value="MFS_MosC_like"/>
    <property type="match status" value="1"/>
</dbReference>
<comment type="subcellular location">
    <subcellularLocation>
        <location evidence="1">Membrane</location>
        <topology evidence="1">Multi-pass membrane protein</topology>
    </subcellularLocation>
</comment>
<feature type="transmembrane region" description="Helical" evidence="5">
    <location>
        <begin position="170"/>
        <end position="191"/>
    </location>
</feature>
<dbReference type="AlphaFoldDB" id="A0A506TY49"/>
<dbReference type="Gene3D" id="1.20.1250.20">
    <property type="entry name" value="MFS general substrate transporter like domains"/>
    <property type="match status" value="2"/>
</dbReference>
<sequence>MLQRTALGARTARAFPAGRRALGALFFANGFVLGSWAPKVPFFAERLGLSDFGLGLMILMLGIGSLTMMPLTGSLIARIGSARILRFTAMTTVPALLVLTLVTNVPSAAVAMFLVGATVGAMDIAMNANAIVVERRMKRAIMSSCHGFWSLGGLVGAVLGGVLIARFGALWHVVVVTLIEAAALASAWTMIATDGPQPDEARTPLAMPRSIVPYLIGIMALFAMVPEGAVLDWGAIYLRRALDANIVLSGLGFGAFSAAMALMRFAGDPVRDRLGAVKTMRLCAFAALVGMLCAGLAPNVAVAIAGFSLAGIGIANMVPIAFSAAGNMPGLAQGVALSLVTFMGYSGILFAPSLIGFAAEHVSFRLIYSCLAMLFLVVLALSSLARHADGGTQGN</sequence>
<evidence type="ECO:0000256" key="5">
    <source>
        <dbReference type="SAM" id="Phobius"/>
    </source>
</evidence>
<evidence type="ECO:0000313" key="7">
    <source>
        <dbReference type="EMBL" id="TPW26992.1"/>
    </source>
</evidence>
<keyword evidence="4 5" id="KW-0472">Membrane</keyword>
<proteinExistence type="predicted"/>
<name>A0A506TY49_9HYPH</name>
<keyword evidence="3 5" id="KW-1133">Transmembrane helix</keyword>
<evidence type="ECO:0000256" key="2">
    <source>
        <dbReference type="ARBA" id="ARBA00022692"/>
    </source>
</evidence>
<feature type="transmembrane region" description="Helical" evidence="5">
    <location>
        <begin position="303"/>
        <end position="322"/>
    </location>
</feature>
<feature type="transmembrane region" description="Helical" evidence="5">
    <location>
        <begin position="246"/>
        <end position="267"/>
    </location>
</feature>
<dbReference type="InterPro" id="IPR020846">
    <property type="entry name" value="MFS_dom"/>
</dbReference>
<dbReference type="PANTHER" id="PTHR23514:SF13">
    <property type="entry name" value="INNER MEMBRANE PROTEIN YBJJ"/>
    <property type="match status" value="1"/>
</dbReference>
<evidence type="ECO:0000313" key="8">
    <source>
        <dbReference type="Proteomes" id="UP000320314"/>
    </source>
</evidence>
<dbReference type="InterPro" id="IPR051788">
    <property type="entry name" value="MFS_Transporter"/>
</dbReference>
<feature type="transmembrane region" description="Helical" evidence="5">
    <location>
        <begin position="279"/>
        <end position="297"/>
    </location>
</feature>